<dbReference type="AlphaFoldDB" id="A0A4R2ENL0"/>
<dbReference type="InterPro" id="IPR016187">
    <property type="entry name" value="CTDL_fold"/>
</dbReference>
<comment type="caution">
    <text evidence="2">The sequence shown here is derived from an EMBL/GenBank/DDBJ whole genome shotgun (WGS) entry which is preliminary data.</text>
</comment>
<keyword evidence="2" id="KW-0449">Lipoprotein</keyword>
<dbReference type="Proteomes" id="UP000294830">
    <property type="component" value="Unassembled WGS sequence"/>
</dbReference>
<dbReference type="SUPFAM" id="SSF56436">
    <property type="entry name" value="C-type lectin-like"/>
    <property type="match status" value="1"/>
</dbReference>
<dbReference type="EMBL" id="SLWB01000004">
    <property type="protein sequence ID" value="TCN70085.1"/>
    <property type="molecule type" value="Genomic_DNA"/>
</dbReference>
<keyword evidence="3" id="KW-1185">Reference proteome</keyword>
<dbReference type="PROSITE" id="PS51257">
    <property type="entry name" value="PROKAR_LIPOPROTEIN"/>
    <property type="match status" value="1"/>
</dbReference>
<gene>
    <name evidence="2" type="ORF">CLV25_10436</name>
</gene>
<name>A0A4R2ENL0_9BACT</name>
<dbReference type="GO" id="GO:0120147">
    <property type="term" value="F:formylglycine-generating oxidase activity"/>
    <property type="evidence" value="ECO:0007669"/>
    <property type="project" value="TreeGrafter"/>
</dbReference>
<protein>
    <submittedName>
        <fullName evidence="2">Gliding motility-associated lipoprotein GldJ/gliding motility-associated lipoprotein GldJ,TIGR03530</fullName>
    </submittedName>
</protein>
<reference evidence="2 3" key="1">
    <citation type="submission" date="2019-03" db="EMBL/GenBank/DDBJ databases">
        <title>Genomic Encyclopedia of Archaeal and Bacterial Type Strains, Phase II (KMG-II): from individual species to whole genera.</title>
        <authorList>
            <person name="Goeker M."/>
        </authorList>
    </citation>
    <scope>NUCLEOTIDE SEQUENCE [LARGE SCALE GENOMIC DNA]</scope>
    <source>
        <strain evidence="2 3">RL-C</strain>
    </source>
</reference>
<evidence type="ECO:0000313" key="2">
    <source>
        <dbReference type="EMBL" id="TCN70085.1"/>
    </source>
</evidence>
<organism evidence="2 3">
    <name type="scientific">Acetobacteroides hydrogenigenes</name>
    <dbReference type="NCBI Taxonomy" id="979970"/>
    <lineage>
        <taxon>Bacteria</taxon>
        <taxon>Pseudomonadati</taxon>
        <taxon>Bacteroidota</taxon>
        <taxon>Bacteroidia</taxon>
        <taxon>Bacteroidales</taxon>
        <taxon>Rikenellaceae</taxon>
        <taxon>Acetobacteroides</taxon>
    </lineage>
</organism>
<dbReference type="Pfam" id="PF03781">
    <property type="entry name" value="FGE-sulfatase"/>
    <property type="match status" value="1"/>
</dbReference>
<dbReference type="PANTHER" id="PTHR23150">
    <property type="entry name" value="SULFATASE MODIFYING FACTOR 1, 2"/>
    <property type="match status" value="1"/>
</dbReference>
<dbReference type="Gene3D" id="3.90.1580.10">
    <property type="entry name" value="paralog of FGE (formylglycine-generating enzyme)"/>
    <property type="match status" value="1"/>
</dbReference>
<dbReference type="PANTHER" id="PTHR23150:SF19">
    <property type="entry name" value="FORMYLGLYCINE-GENERATING ENZYME"/>
    <property type="match status" value="1"/>
</dbReference>
<dbReference type="InterPro" id="IPR005532">
    <property type="entry name" value="SUMF_dom"/>
</dbReference>
<accession>A0A4R2ENL0</accession>
<proteinExistence type="predicted"/>
<dbReference type="RefSeq" id="WP_131838647.1">
    <property type="nucleotide sequence ID" value="NZ_SLWB01000004.1"/>
</dbReference>
<feature type="domain" description="Sulfatase-modifying factor enzyme-like" evidence="1">
    <location>
        <begin position="60"/>
        <end position="353"/>
    </location>
</feature>
<evidence type="ECO:0000259" key="1">
    <source>
        <dbReference type="Pfam" id="PF03781"/>
    </source>
</evidence>
<dbReference type="OrthoDB" id="9768004at2"/>
<dbReference type="InterPro" id="IPR051043">
    <property type="entry name" value="Sulfatase_Mod_Factor_Kinase"/>
</dbReference>
<dbReference type="InterPro" id="IPR042095">
    <property type="entry name" value="SUMF_sf"/>
</dbReference>
<evidence type="ECO:0000313" key="3">
    <source>
        <dbReference type="Proteomes" id="UP000294830"/>
    </source>
</evidence>
<sequence length="507" mass="58059">MKINSTVFPLLAISALMLVGCGGNSNTARKGSSPTTGWAYNDPKMGGFEVKDAQEQDLGPNLVFVEGGTFTMGQTQQDIFYDWNNVPRRVTVDNFYMDETEVTNVDYREYLFWLRKAYPNFIQVYRKALPDTNVWRRELAFNDPLMKNYLRLPQFNDYPVVGVSWRQANDYCTWRTDRVNELRLIEYGVLDYDPASQFNTDAYLAGQYEGKVKKNLPSLSNSKDGKNGTRRVTLEDGIILPQYRLPTEAEWEYAALALIGNTYDERVVERKAYPWNGHSLRNSDPKDRGIFAANMRRGSGDYKGTAGSANDGFSKPAPVRSFWPNDFGLYDMAGNVNEWVLDVYRPLTFEDVEDFRPFRGNVFTEYRKKEDGSVMVDSLKHLVIDTVKSVKRYNYRKGDNRNIKDGDLGTILGYSMENSSDSLSTTHKMYYQGNNKATTRPNDGMASLVSDKSRVYKGGSWRDRAYWLVPGTRRFLDENEARDDIGFRCAMESLGDRIPANTKKKKK</sequence>